<evidence type="ECO:0000313" key="2">
    <source>
        <dbReference type="EMBL" id="KIW49964.1"/>
    </source>
</evidence>
<dbReference type="RefSeq" id="XP_013310548.1">
    <property type="nucleotide sequence ID" value="XM_013455094.1"/>
</dbReference>
<keyword evidence="1" id="KW-0472">Membrane</keyword>
<keyword evidence="1" id="KW-1133">Transmembrane helix</keyword>
<feature type="transmembrane region" description="Helical" evidence="1">
    <location>
        <begin position="67"/>
        <end position="86"/>
    </location>
</feature>
<evidence type="ECO:0000256" key="1">
    <source>
        <dbReference type="SAM" id="Phobius"/>
    </source>
</evidence>
<dbReference type="Proteomes" id="UP000054342">
    <property type="component" value="Unassembled WGS sequence"/>
</dbReference>
<feature type="transmembrane region" description="Helical" evidence="1">
    <location>
        <begin position="102"/>
        <end position="122"/>
    </location>
</feature>
<accession>A0A0D2EQD9</accession>
<organism evidence="2 3">
    <name type="scientific">Exophiala xenobiotica</name>
    <dbReference type="NCBI Taxonomy" id="348802"/>
    <lineage>
        <taxon>Eukaryota</taxon>
        <taxon>Fungi</taxon>
        <taxon>Dikarya</taxon>
        <taxon>Ascomycota</taxon>
        <taxon>Pezizomycotina</taxon>
        <taxon>Eurotiomycetes</taxon>
        <taxon>Chaetothyriomycetidae</taxon>
        <taxon>Chaetothyriales</taxon>
        <taxon>Herpotrichiellaceae</taxon>
        <taxon>Exophiala</taxon>
    </lineage>
</organism>
<keyword evidence="3" id="KW-1185">Reference proteome</keyword>
<name>A0A0D2EQD9_9EURO</name>
<proteinExistence type="predicted"/>
<reference evidence="2 3" key="1">
    <citation type="submission" date="2015-01" db="EMBL/GenBank/DDBJ databases">
        <title>The Genome Sequence of Exophiala xenobiotica CBS118157.</title>
        <authorList>
            <consortium name="The Broad Institute Genomics Platform"/>
            <person name="Cuomo C."/>
            <person name="de Hoog S."/>
            <person name="Gorbushina A."/>
            <person name="Stielow B."/>
            <person name="Teixiera M."/>
            <person name="Abouelleil A."/>
            <person name="Chapman S.B."/>
            <person name="Priest M."/>
            <person name="Young S.K."/>
            <person name="Wortman J."/>
            <person name="Nusbaum C."/>
            <person name="Birren B."/>
        </authorList>
    </citation>
    <scope>NUCLEOTIDE SEQUENCE [LARGE SCALE GENOMIC DNA]</scope>
    <source>
        <strain evidence="2 3">CBS 118157</strain>
    </source>
</reference>
<feature type="transmembrane region" description="Helical" evidence="1">
    <location>
        <begin position="39"/>
        <end position="55"/>
    </location>
</feature>
<dbReference type="EMBL" id="KN847323">
    <property type="protein sequence ID" value="KIW49964.1"/>
    <property type="molecule type" value="Genomic_DNA"/>
</dbReference>
<dbReference type="AlphaFoldDB" id="A0A0D2EQD9"/>
<dbReference type="GeneID" id="25333502"/>
<evidence type="ECO:0000313" key="3">
    <source>
        <dbReference type="Proteomes" id="UP000054342"/>
    </source>
</evidence>
<gene>
    <name evidence="2" type="ORF">PV05_11594</name>
</gene>
<dbReference type="HOGENOM" id="CLU_132169_1_1_1"/>
<protein>
    <submittedName>
        <fullName evidence="2">Uncharacterized protein</fullName>
    </submittedName>
</protein>
<sequence>MPYYPPSHRFARLIGPSLMAVSLTESLNAHIWTTSTPPLIFLNGSILFISGLTILQHHNLWRRDWRVLVTLVGWSNLTIGFLRMALPERMLDRVRTVSIRNIRIATSITATVGCVLTLMGYFPSLSHFENLGRLYLSSPCPNLPLLPPTVVVS</sequence>
<keyword evidence="1" id="KW-0812">Transmembrane</keyword>